<accession>A0ABT0PG94</accession>
<feature type="domain" description="Acyl-CoA oxidase/dehydrogenase middle" evidence="1">
    <location>
        <begin position="77"/>
        <end position="170"/>
    </location>
</feature>
<proteinExistence type="predicted"/>
<dbReference type="SUPFAM" id="SSF56645">
    <property type="entry name" value="Acyl-CoA dehydrogenase NM domain-like"/>
    <property type="match status" value="1"/>
</dbReference>
<dbReference type="Pfam" id="PF02770">
    <property type="entry name" value="Acyl-CoA_dh_M"/>
    <property type="match status" value="1"/>
</dbReference>
<protein>
    <submittedName>
        <fullName evidence="2">Acyl-CoA dehydrogenase family protein</fullName>
    </submittedName>
</protein>
<evidence type="ECO:0000259" key="1">
    <source>
        <dbReference type="Pfam" id="PF02770"/>
    </source>
</evidence>
<evidence type="ECO:0000313" key="3">
    <source>
        <dbReference type="Proteomes" id="UP001203338"/>
    </source>
</evidence>
<comment type="caution">
    <text evidence="2">The sequence shown here is derived from an EMBL/GenBank/DDBJ whole genome shotgun (WGS) entry which is preliminary data.</text>
</comment>
<dbReference type="RefSeq" id="WP_249699579.1">
    <property type="nucleotide sequence ID" value="NZ_JAMFLX010000012.1"/>
</dbReference>
<evidence type="ECO:0000313" key="2">
    <source>
        <dbReference type="EMBL" id="MCL6270374.1"/>
    </source>
</evidence>
<dbReference type="InterPro" id="IPR006091">
    <property type="entry name" value="Acyl-CoA_Oxase/DH_mid-dom"/>
</dbReference>
<dbReference type="Gene3D" id="2.40.110.10">
    <property type="entry name" value="Butyryl-CoA Dehydrogenase, subunit A, domain 2"/>
    <property type="match status" value="1"/>
</dbReference>
<dbReference type="InterPro" id="IPR009100">
    <property type="entry name" value="AcylCoA_DH/oxidase_NM_dom_sf"/>
</dbReference>
<gene>
    <name evidence="2" type="ORF">M3P05_10625</name>
</gene>
<reference evidence="2 3" key="1">
    <citation type="submission" date="2022-05" db="EMBL/GenBank/DDBJ databases">
        <authorList>
            <person name="Park J.-S."/>
        </authorList>
    </citation>
    <scope>NUCLEOTIDE SEQUENCE [LARGE SCALE GENOMIC DNA]</scope>
    <source>
        <strain evidence="2 3">2012CJ34-2</strain>
    </source>
</reference>
<organism evidence="2 3">
    <name type="scientific">Parendozoicomonas callyspongiae</name>
    <dbReference type="NCBI Taxonomy" id="2942213"/>
    <lineage>
        <taxon>Bacteria</taxon>
        <taxon>Pseudomonadati</taxon>
        <taxon>Pseudomonadota</taxon>
        <taxon>Gammaproteobacteria</taxon>
        <taxon>Oceanospirillales</taxon>
        <taxon>Endozoicomonadaceae</taxon>
        <taxon>Parendozoicomonas</taxon>
    </lineage>
</organism>
<sequence length="301" mass="33398">MKELSDILRKPAFHCPDIQIWKSQRLFTQPSRPLSTLKEAFLAGCRADRMAWAFCGGYQWAIRSLLPELTENTDVLALCISESGGGHPRKILSSLEPVEGGYVLSGKKTFITCGTEADRLLIAARTGEQADGKPDLKMLILPARGEGFSVSAMPALPIVPELPHASVVMDRITVSEKDVLPGDGYLQYIRPFRMHEDLHVQAALAGLIARKGFELEQQEILEESLSCFYALQGIKLMGEEPSNALALSAVEPRLRELATRTINLISNSEEKSNWQRDVQIMEVAGKARAIRRKKAWDQLVS</sequence>
<dbReference type="Proteomes" id="UP001203338">
    <property type="component" value="Unassembled WGS sequence"/>
</dbReference>
<keyword evidence="3" id="KW-1185">Reference proteome</keyword>
<dbReference type="EMBL" id="JAMFLX010000012">
    <property type="protein sequence ID" value="MCL6270374.1"/>
    <property type="molecule type" value="Genomic_DNA"/>
</dbReference>
<dbReference type="InterPro" id="IPR046373">
    <property type="entry name" value="Acyl-CoA_Oxase/DH_mid-dom_sf"/>
</dbReference>
<name>A0ABT0PG94_9GAMM</name>